<reference evidence="2" key="2">
    <citation type="submission" date="2021-01" db="UniProtKB">
        <authorList>
            <consortium name="EnsemblPlants"/>
        </authorList>
    </citation>
    <scope>IDENTIFICATION</scope>
</reference>
<proteinExistence type="predicted"/>
<dbReference type="InParanoid" id="A0A7N2MIT6"/>
<evidence type="ECO:0000313" key="2">
    <source>
        <dbReference type="EnsemblPlants" id="QL09p023967:mrna"/>
    </source>
</evidence>
<feature type="region of interest" description="Disordered" evidence="1">
    <location>
        <begin position="14"/>
        <end position="36"/>
    </location>
</feature>
<sequence length="426" mass="46502">MDDLSVNRDFARIESSGSDVSADPFADESDLYSQSSDDIEAPFARHSPLLEVDLDSIHMQRLFWTQSALEGPWSFDGALLVLEKWRPNLDHPSHVTVDPEPPLAPVPTLNQSNSASPTSQPSPLHQDIEHASLHTTILSLSINKATVPPTLTNSPISSPEDPHNPNPNQNLHVNGAGPFMMNGELREVTRSSLATESDFEMVVMFNLDRLNKDRPKWLHGTAWEMGQIPESTDGLISSLVNRKDRVRLRAVVGNVRHGPSINSASGSAQYQSPNQHMHGLQTTANPVQLVSLDTGLDAIRNLDASDTASSHSSSTSVRTDPGFLGCLQCDSELRGKCGPTRKRIGTELDPEKQRWQMLQHKAAVSGRGLSLNFATARSRRHCRYGIVYEALTLQGDKVFFGVASITARTSSEALLEAVIEAGLAAK</sequence>
<keyword evidence="3" id="KW-1185">Reference proteome</keyword>
<feature type="compositionally biased region" description="Polar residues" evidence="1">
    <location>
        <begin position="108"/>
        <end position="123"/>
    </location>
</feature>
<protein>
    <submittedName>
        <fullName evidence="2">Uncharacterized protein</fullName>
    </submittedName>
</protein>
<evidence type="ECO:0000313" key="3">
    <source>
        <dbReference type="Proteomes" id="UP000594261"/>
    </source>
</evidence>
<organism evidence="2 3">
    <name type="scientific">Quercus lobata</name>
    <name type="common">Valley oak</name>
    <dbReference type="NCBI Taxonomy" id="97700"/>
    <lineage>
        <taxon>Eukaryota</taxon>
        <taxon>Viridiplantae</taxon>
        <taxon>Streptophyta</taxon>
        <taxon>Embryophyta</taxon>
        <taxon>Tracheophyta</taxon>
        <taxon>Spermatophyta</taxon>
        <taxon>Magnoliopsida</taxon>
        <taxon>eudicotyledons</taxon>
        <taxon>Gunneridae</taxon>
        <taxon>Pentapetalae</taxon>
        <taxon>rosids</taxon>
        <taxon>fabids</taxon>
        <taxon>Fagales</taxon>
        <taxon>Fagaceae</taxon>
        <taxon>Quercus</taxon>
    </lineage>
</organism>
<reference evidence="2 3" key="1">
    <citation type="journal article" date="2016" name="G3 (Bethesda)">
        <title>First Draft Assembly and Annotation of the Genome of a California Endemic Oak Quercus lobata Nee (Fagaceae).</title>
        <authorList>
            <person name="Sork V.L."/>
            <person name="Fitz-Gibbon S.T."/>
            <person name="Puiu D."/>
            <person name="Crepeau M."/>
            <person name="Gugger P.F."/>
            <person name="Sherman R."/>
            <person name="Stevens K."/>
            <person name="Langley C.H."/>
            <person name="Pellegrini M."/>
            <person name="Salzberg S.L."/>
        </authorList>
    </citation>
    <scope>NUCLEOTIDE SEQUENCE [LARGE SCALE GENOMIC DNA]</scope>
    <source>
        <strain evidence="2 3">cv. SW786</strain>
    </source>
</reference>
<feature type="region of interest" description="Disordered" evidence="1">
    <location>
        <begin position="92"/>
        <end position="125"/>
    </location>
</feature>
<dbReference type="Proteomes" id="UP000594261">
    <property type="component" value="Chromosome 9"/>
</dbReference>
<accession>A0A7N2MIT6</accession>
<dbReference type="Gramene" id="QL09p023967:mrna">
    <property type="protein sequence ID" value="QL09p023967:mrna"/>
    <property type="gene ID" value="QL09p023967"/>
</dbReference>
<feature type="region of interest" description="Disordered" evidence="1">
    <location>
        <begin position="149"/>
        <end position="168"/>
    </location>
</feature>
<name>A0A7N2MIT6_QUELO</name>
<dbReference type="EMBL" id="LRBV02000009">
    <property type="status" value="NOT_ANNOTATED_CDS"/>
    <property type="molecule type" value="Genomic_DNA"/>
</dbReference>
<evidence type="ECO:0000256" key="1">
    <source>
        <dbReference type="SAM" id="MobiDB-lite"/>
    </source>
</evidence>
<dbReference type="EnsemblPlants" id="QL09p023967:mrna">
    <property type="protein sequence ID" value="QL09p023967:mrna"/>
    <property type="gene ID" value="QL09p023967"/>
</dbReference>
<dbReference type="AlphaFoldDB" id="A0A7N2MIT6"/>